<proteinExistence type="predicted"/>
<dbReference type="GO" id="GO:0005524">
    <property type="term" value="F:ATP binding"/>
    <property type="evidence" value="ECO:0007669"/>
    <property type="project" value="UniProtKB-KW"/>
</dbReference>
<sequence length="257" mass="26812">MSLDADALSWSAGGRLIIDDVQVRVGPGMLTGLLGPNGSGKSTLLRLVAGITTPDAGRVRLDGTDLRGIDRRERARRVALVEQESSTDLPLTVHDAVLLGRTPHRSRWAGDSEQDLAVAASALASVGASELAGRRLDTLSGGERQRVHLARALAQQPSLLLLDEPTNHLDVHAQLVTLALVRSLADAGTGVLAALHDLNLAAAYCDEVVLLSGGRVVAAGAPDQVLVPDVVDPVYGVSTTVLRHPGTGRPILAFDPA</sequence>
<dbReference type="NCBIfam" id="TIGR03873">
    <property type="entry name" value="F420-0_ABC_ATP"/>
    <property type="match status" value="1"/>
</dbReference>
<gene>
    <name evidence="4" type="ORF">NP064_10580</name>
</gene>
<keyword evidence="1" id="KW-0547">Nucleotide-binding</keyword>
<dbReference type="CDD" id="cd03214">
    <property type="entry name" value="ABC_Iron-Siderophores_B12_Hemin"/>
    <property type="match status" value="1"/>
</dbReference>
<dbReference type="PANTHER" id="PTHR42794">
    <property type="entry name" value="HEMIN IMPORT ATP-BINDING PROTEIN HMUV"/>
    <property type="match status" value="1"/>
</dbReference>
<dbReference type="EMBL" id="CP101988">
    <property type="protein sequence ID" value="UUI74259.1"/>
    <property type="molecule type" value="Genomic_DNA"/>
</dbReference>
<evidence type="ECO:0000256" key="1">
    <source>
        <dbReference type="ARBA" id="ARBA00022741"/>
    </source>
</evidence>
<dbReference type="PANTHER" id="PTHR42794:SF2">
    <property type="entry name" value="ABC TRANSPORTER ATP-BINDING PROTEIN"/>
    <property type="match status" value="1"/>
</dbReference>
<evidence type="ECO:0000256" key="2">
    <source>
        <dbReference type="ARBA" id="ARBA00022840"/>
    </source>
</evidence>
<dbReference type="Proteomes" id="UP001316189">
    <property type="component" value="Chromosome"/>
</dbReference>
<dbReference type="InterPro" id="IPR003439">
    <property type="entry name" value="ABC_transporter-like_ATP-bd"/>
</dbReference>
<dbReference type="Gene3D" id="3.40.50.300">
    <property type="entry name" value="P-loop containing nucleotide triphosphate hydrolases"/>
    <property type="match status" value="1"/>
</dbReference>
<reference evidence="4 5" key="1">
    <citation type="submission" date="2022-07" db="EMBL/GenBank/DDBJ databases">
        <title>Novel species in genus cellulomonas.</title>
        <authorList>
            <person name="Ye L."/>
        </authorList>
    </citation>
    <scope>NUCLEOTIDE SEQUENCE [LARGE SCALE GENOMIC DNA]</scope>
    <source>
        <strain evidence="5">zg-Y338</strain>
    </source>
</reference>
<accession>A0ABY5KX51</accession>
<organism evidence="4 5">
    <name type="scientific">Cellulomonas chengniuliangii</name>
    <dbReference type="NCBI Taxonomy" id="2968084"/>
    <lineage>
        <taxon>Bacteria</taxon>
        <taxon>Bacillati</taxon>
        <taxon>Actinomycetota</taxon>
        <taxon>Actinomycetes</taxon>
        <taxon>Micrococcales</taxon>
        <taxon>Cellulomonadaceae</taxon>
        <taxon>Cellulomonas</taxon>
    </lineage>
</organism>
<name>A0ABY5KX51_9CELL</name>
<dbReference type="SUPFAM" id="SSF52540">
    <property type="entry name" value="P-loop containing nucleoside triphosphate hydrolases"/>
    <property type="match status" value="1"/>
</dbReference>
<dbReference type="InterPro" id="IPR027417">
    <property type="entry name" value="P-loop_NTPase"/>
</dbReference>
<evidence type="ECO:0000313" key="5">
    <source>
        <dbReference type="Proteomes" id="UP001316189"/>
    </source>
</evidence>
<dbReference type="RefSeq" id="WP_227569681.1">
    <property type="nucleotide sequence ID" value="NZ_CP101988.1"/>
</dbReference>
<protein>
    <submittedName>
        <fullName evidence="4">ATP-binding cassette domain-containing protein</fullName>
    </submittedName>
</protein>
<keyword evidence="5" id="KW-1185">Reference proteome</keyword>
<feature type="domain" description="ABC transporter" evidence="3">
    <location>
        <begin position="3"/>
        <end position="238"/>
    </location>
</feature>
<dbReference type="SMART" id="SM00382">
    <property type="entry name" value="AAA"/>
    <property type="match status" value="1"/>
</dbReference>
<dbReference type="Pfam" id="PF00005">
    <property type="entry name" value="ABC_tran"/>
    <property type="match status" value="1"/>
</dbReference>
<dbReference type="InterPro" id="IPR022286">
    <property type="entry name" value="ABC_trnsptr_F420-0_ATP-bd_pred"/>
</dbReference>
<dbReference type="InterPro" id="IPR003593">
    <property type="entry name" value="AAA+_ATPase"/>
</dbReference>
<evidence type="ECO:0000313" key="4">
    <source>
        <dbReference type="EMBL" id="UUI74259.1"/>
    </source>
</evidence>
<dbReference type="PROSITE" id="PS50893">
    <property type="entry name" value="ABC_TRANSPORTER_2"/>
    <property type="match status" value="1"/>
</dbReference>
<evidence type="ECO:0000259" key="3">
    <source>
        <dbReference type="PROSITE" id="PS50893"/>
    </source>
</evidence>
<keyword evidence="2 4" id="KW-0067">ATP-binding</keyword>